<evidence type="ECO:0000256" key="2">
    <source>
        <dbReference type="ARBA" id="ARBA00022729"/>
    </source>
</evidence>
<protein>
    <recommendedName>
        <fullName evidence="4">COBRA C-terminal domain-containing protein</fullName>
    </recommendedName>
</protein>
<dbReference type="PANTHER" id="PTHR31673">
    <property type="entry name" value="PROTEIN COBRA"/>
    <property type="match status" value="1"/>
</dbReference>
<keyword evidence="6" id="KW-1185">Reference proteome</keyword>
<dbReference type="PANTHER" id="PTHR31673:SF30">
    <property type="entry name" value="COBRA-LIKE PROTEIN 6"/>
    <property type="match status" value="1"/>
</dbReference>
<dbReference type="GO" id="GO:0052324">
    <property type="term" value="P:plant-type cell wall cellulose biosynthetic process"/>
    <property type="evidence" value="ECO:0007669"/>
    <property type="project" value="TreeGrafter"/>
</dbReference>
<sequence>MQAEVSILNKQLFRHVEVPGWKLKWDWSGDEVIWSMVGAEALQQGNCTRIKSKVLPHSCKKSPEIVDLLLGAPFNLQTTNCCKAGVLSSMKQDPTKYGATFRMSVGKSYTGSNIGYLIPKNFNLGLPGYSCGVPHEVQPSRFRSGNGRRWTEALMSWNVTCTYSQFAASTSPKCCVSMSAFYNETIVPCPWCSCGCQGSQGTQCVKDDKASSLLKLHGEEEGVTSALRCTIHMCPIRVHWHVKVSYKDYWRVRMTVNNFNYAKNYSQWSLVVQHPNLRSLVQTYSFNYIPLNQYGPINDTGMFWGIQYYNDMLLQSGDKGNVQTELLFHKDSDMFTFSNGWAFPRKISFNGDECVMPSPDEYPRLPNGSRSPHPIVRPYMYLLLSFLTLILLIQ</sequence>
<evidence type="ECO:0000313" key="6">
    <source>
        <dbReference type="Proteomes" id="UP000541444"/>
    </source>
</evidence>
<comment type="caution">
    <text evidence="5">The sequence shown here is derived from an EMBL/GenBank/DDBJ whole genome shotgun (WGS) entry which is preliminary data.</text>
</comment>
<dbReference type="EMBL" id="JACGCM010001872">
    <property type="protein sequence ID" value="KAF6147864.1"/>
    <property type="molecule type" value="Genomic_DNA"/>
</dbReference>
<name>A0A7J7LZ74_9MAGN</name>
<keyword evidence="3" id="KW-0325">Glycoprotein</keyword>
<dbReference type="Pfam" id="PF04833">
    <property type="entry name" value="COBRA"/>
    <property type="match status" value="1"/>
</dbReference>
<dbReference type="PIRSF" id="PIRSF038122">
    <property type="entry name" value="COBRA"/>
    <property type="match status" value="1"/>
</dbReference>
<accession>A0A7J7LZ74</accession>
<feature type="domain" description="COBRA C-terminal" evidence="4">
    <location>
        <begin position="173"/>
        <end position="363"/>
    </location>
</feature>
<reference evidence="5 6" key="1">
    <citation type="journal article" date="2020" name="IScience">
        <title>Genome Sequencing of the Endangered Kingdonia uniflora (Circaeasteraceae, Ranunculales) Reveals Potential Mechanisms of Evolutionary Specialization.</title>
        <authorList>
            <person name="Sun Y."/>
            <person name="Deng T."/>
            <person name="Zhang A."/>
            <person name="Moore M.J."/>
            <person name="Landis J.B."/>
            <person name="Lin N."/>
            <person name="Zhang H."/>
            <person name="Zhang X."/>
            <person name="Huang J."/>
            <person name="Zhang X."/>
            <person name="Sun H."/>
            <person name="Wang H."/>
        </authorList>
    </citation>
    <scope>NUCLEOTIDE SEQUENCE [LARGE SCALE GENOMIC DNA]</scope>
    <source>
        <strain evidence="5">TB1705</strain>
        <tissue evidence="5">Leaf</tissue>
    </source>
</reference>
<dbReference type="OrthoDB" id="1884438at2759"/>
<dbReference type="Pfam" id="PF25079">
    <property type="entry name" value="COB_C"/>
    <property type="match status" value="1"/>
</dbReference>
<dbReference type="InterPro" id="IPR006918">
    <property type="entry name" value="COBRA_pln"/>
</dbReference>
<organism evidence="5 6">
    <name type="scientific">Kingdonia uniflora</name>
    <dbReference type="NCBI Taxonomy" id="39325"/>
    <lineage>
        <taxon>Eukaryota</taxon>
        <taxon>Viridiplantae</taxon>
        <taxon>Streptophyta</taxon>
        <taxon>Embryophyta</taxon>
        <taxon>Tracheophyta</taxon>
        <taxon>Spermatophyta</taxon>
        <taxon>Magnoliopsida</taxon>
        <taxon>Ranunculales</taxon>
        <taxon>Circaeasteraceae</taxon>
        <taxon>Kingdonia</taxon>
    </lineage>
</organism>
<gene>
    <name evidence="5" type="ORF">GIB67_014444</name>
</gene>
<keyword evidence="2" id="KW-0732">Signal</keyword>
<dbReference type="GO" id="GO:0010215">
    <property type="term" value="P:cellulose microfibril organization"/>
    <property type="evidence" value="ECO:0007669"/>
    <property type="project" value="InterPro"/>
</dbReference>
<proteinExistence type="inferred from homology"/>
<evidence type="ECO:0000259" key="4">
    <source>
        <dbReference type="Pfam" id="PF25079"/>
    </source>
</evidence>
<dbReference type="GO" id="GO:0005886">
    <property type="term" value="C:plasma membrane"/>
    <property type="evidence" value="ECO:0007669"/>
    <property type="project" value="TreeGrafter"/>
</dbReference>
<dbReference type="InterPro" id="IPR056900">
    <property type="entry name" value="COB_C"/>
</dbReference>
<dbReference type="Proteomes" id="UP000541444">
    <property type="component" value="Unassembled WGS sequence"/>
</dbReference>
<comment type="similarity">
    <text evidence="1">Belongs to the COBRA family.</text>
</comment>
<evidence type="ECO:0000313" key="5">
    <source>
        <dbReference type="EMBL" id="KAF6147864.1"/>
    </source>
</evidence>
<dbReference type="AlphaFoldDB" id="A0A7J7LZ74"/>
<evidence type="ECO:0000256" key="3">
    <source>
        <dbReference type="ARBA" id="ARBA00023180"/>
    </source>
</evidence>
<evidence type="ECO:0000256" key="1">
    <source>
        <dbReference type="ARBA" id="ARBA00005507"/>
    </source>
</evidence>